<dbReference type="InterPro" id="IPR007136">
    <property type="entry name" value="DUF347"/>
</dbReference>
<feature type="transmembrane region" description="Helical" evidence="1">
    <location>
        <begin position="37"/>
        <end position="54"/>
    </location>
</feature>
<comment type="caution">
    <text evidence="2">The sequence shown here is derived from an EMBL/GenBank/DDBJ whole genome shotgun (WGS) entry which is preliminary data.</text>
</comment>
<gene>
    <name evidence="2" type="ORF">AYR66_10580</name>
</gene>
<protein>
    <submittedName>
        <fullName evidence="2">Uncharacterized protein</fullName>
    </submittedName>
</protein>
<keyword evidence="1" id="KW-0472">Membrane</keyword>
<sequence>MVTMSMHLGYLVGTAIFLAVLAGAVMFQIHAVCFHPYLFWLVIVATTTAGTTFTDSFDRSLGIGYIGGASTLFILLLASLAIR</sequence>
<organism evidence="2 3">
    <name type="scientific">Noviherbaspirillum denitrificans</name>
    <dbReference type="NCBI Taxonomy" id="1968433"/>
    <lineage>
        <taxon>Bacteria</taxon>
        <taxon>Pseudomonadati</taxon>
        <taxon>Pseudomonadota</taxon>
        <taxon>Betaproteobacteria</taxon>
        <taxon>Burkholderiales</taxon>
        <taxon>Oxalobacteraceae</taxon>
        <taxon>Noviherbaspirillum</taxon>
    </lineage>
</organism>
<dbReference type="AlphaFoldDB" id="A0A254TH57"/>
<evidence type="ECO:0000313" key="2">
    <source>
        <dbReference type="EMBL" id="OWW19883.1"/>
    </source>
</evidence>
<accession>A0A254TH57</accession>
<reference evidence="2 3" key="1">
    <citation type="submission" date="2016-02" db="EMBL/GenBank/DDBJ databases">
        <authorList>
            <person name="Wen L."/>
            <person name="He K."/>
            <person name="Yang H."/>
        </authorList>
    </citation>
    <scope>NUCLEOTIDE SEQUENCE [LARGE SCALE GENOMIC DNA]</scope>
    <source>
        <strain evidence="2 3">TSA40</strain>
    </source>
</reference>
<keyword evidence="1" id="KW-0812">Transmembrane</keyword>
<keyword evidence="1" id="KW-1133">Transmembrane helix</keyword>
<name>A0A254TH57_9BURK</name>
<evidence type="ECO:0000256" key="1">
    <source>
        <dbReference type="SAM" id="Phobius"/>
    </source>
</evidence>
<dbReference type="EMBL" id="LSTO01000001">
    <property type="protein sequence ID" value="OWW19883.1"/>
    <property type="molecule type" value="Genomic_DNA"/>
</dbReference>
<dbReference type="Pfam" id="PF03988">
    <property type="entry name" value="DUF347"/>
    <property type="match status" value="1"/>
</dbReference>
<evidence type="ECO:0000313" key="3">
    <source>
        <dbReference type="Proteomes" id="UP000197535"/>
    </source>
</evidence>
<dbReference type="Proteomes" id="UP000197535">
    <property type="component" value="Unassembled WGS sequence"/>
</dbReference>
<keyword evidence="3" id="KW-1185">Reference proteome</keyword>
<dbReference type="RefSeq" id="WP_420093089.1">
    <property type="nucleotide sequence ID" value="NZ_LSTO01000001.1"/>
</dbReference>
<proteinExistence type="predicted"/>
<feature type="transmembrane region" description="Helical" evidence="1">
    <location>
        <begin position="61"/>
        <end position="82"/>
    </location>
</feature>